<evidence type="ECO:0000256" key="4">
    <source>
        <dbReference type="PIRSR" id="PIRSR001220-1"/>
    </source>
</evidence>
<dbReference type="PIRSF" id="PIRSF001220">
    <property type="entry name" value="L-ASNase_gatD"/>
    <property type="match status" value="1"/>
</dbReference>
<evidence type="ECO:0000256" key="5">
    <source>
        <dbReference type="PROSITE-ProRule" id="PRU10099"/>
    </source>
</evidence>
<accession>A0A6N9NKN3</accession>
<dbReference type="PANTHER" id="PTHR11707">
    <property type="entry name" value="L-ASPARAGINASE"/>
    <property type="match status" value="1"/>
</dbReference>
<evidence type="ECO:0000259" key="6">
    <source>
        <dbReference type="Pfam" id="PF00710"/>
    </source>
</evidence>
<dbReference type="SUPFAM" id="SSF53774">
    <property type="entry name" value="Glutaminase/Asparaginase"/>
    <property type="match status" value="1"/>
</dbReference>
<dbReference type="GO" id="GO:0009066">
    <property type="term" value="P:aspartate family amino acid metabolic process"/>
    <property type="evidence" value="ECO:0007669"/>
    <property type="project" value="UniProtKB-ARBA"/>
</dbReference>
<protein>
    <recommendedName>
        <fullName evidence="2">asparaginase</fullName>
        <ecNumber evidence="2">3.5.1.1</ecNumber>
    </recommendedName>
</protein>
<dbReference type="InterPro" id="IPR027473">
    <property type="entry name" value="L-asparaginase_C"/>
</dbReference>
<dbReference type="InterPro" id="IPR040919">
    <property type="entry name" value="Asparaginase_C"/>
</dbReference>
<dbReference type="Gene3D" id="3.40.50.1170">
    <property type="entry name" value="L-asparaginase, N-terminal domain"/>
    <property type="match status" value="1"/>
</dbReference>
<dbReference type="InterPro" id="IPR020827">
    <property type="entry name" value="Asparaginase/glutaminase_AS1"/>
</dbReference>
<dbReference type="EMBL" id="WWNE01000004">
    <property type="protein sequence ID" value="NBG65195.1"/>
    <property type="molecule type" value="Genomic_DNA"/>
</dbReference>
<dbReference type="InterPro" id="IPR027474">
    <property type="entry name" value="L-asparaginase_N"/>
</dbReference>
<evidence type="ECO:0000256" key="2">
    <source>
        <dbReference type="ARBA" id="ARBA00012920"/>
    </source>
</evidence>
<evidence type="ECO:0000313" key="8">
    <source>
        <dbReference type="EMBL" id="NBG65195.1"/>
    </source>
</evidence>
<dbReference type="CDD" id="cd08963">
    <property type="entry name" value="L-asparaginase_I"/>
    <property type="match status" value="1"/>
</dbReference>
<dbReference type="SFLD" id="SFLDS00057">
    <property type="entry name" value="Glutaminase/Asparaginase"/>
    <property type="match status" value="1"/>
</dbReference>
<dbReference type="AlphaFoldDB" id="A0A6N9NKN3"/>
<dbReference type="PROSITE" id="PS00144">
    <property type="entry name" value="ASN_GLN_ASE_1"/>
    <property type="match status" value="1"/>
</dbReference>
<dbReference type="Gene3D" id="3.40.50.40">
    <property type="match status" value="1"/>
</dbReference>
<dbReference type="InterPro" id="IPR041725">
    <property type="entry name" value="L-asparaginase_I"/>
</dbReference>
<dbReference type="PIRSF" id="PIRSF500176">
    <property type="entry name" value="L_ASNase"/>
    <property type="match status" value="1"/>
</dbReference>
<dbReference type="NCBIfam" id="TIGR00519">
    <property type="entry name" value="asnASE_I"/>
    <property type="match status" value="1"/>
</dbReference>
<dbReference type="Proteomes" id="UP000470771">
    <property type="component" value="Unassembled WGS sequence"/>
</dbReference>
<evidence type="ECO:0000259" key="7">
    <source>
        <dbReference type="Pfam" id="PF17763"/>
    </source>
</evidence>
<evidence type="ECO:0000313" key="9">
    <source>
        <dbReference type="Proteomes" id="UP000470771"/>
    </source>
</evidence>
<feature type="active site" evidence="5">
    <location>
        <position position="15"/>
    </location>
</feature>
<dbReference type="InterPro" id="IPR037152">
    <property type="entry name" value="L-asparaginase_N_sf"/>
</dbReference>
<dbReference type="Pfam" id="PF17763">
    <property type="entry name" value="Asparaginase_C"/>
    <property type="match status" value="1"/>
</dbReference>
<reference evidence="8 9" key="1">
    <citation type="submission" date="2019-12" db="EMBL/GenBank/DDBJ databases">
        <authorList>
            <person name="Zhao J."/>
        </authorList>
    </citation>
    <scope>NUCLEOTIDE SEQUENCE [LARGE SCALE GENOMIC DNA]</scope>
    <source>
        <strain evidence="8 9">S-15</strain>
    </source>
</reference>
<evidence type="ECO:0000256" key="3">
    <source>
        <dbReference type="ARBA" id="ARBA00022801"/>
    </source>
</evidence>
<keyword evidence="9" id="KW-1185">Reference proteome</keyword>
<sequence length="344" mass="38312">MSDQRSVLLIYTGGTIGMINDPSSGLLKPFNFKQLFAEVPELKKFDIRIESYSFENPIDSSNMNPSVWVKLARIIEKNYNNYDGFVILHGSDTMAYSASALSFMLEGLNKPVIFTGSQLPIGTIRTDGKENLITAIEVATSYYGEVPVVPEVAIYFEYTLYRGNRTKKISAENFEAFSSPNYPNLAEAGVHLKFNLQAIATYSPNSKLVVKDTLCSEVGFLKMFPGITEGFIRNVFHQKGLRAIVMETYGAGNAPTEEWLTQILKEAIDNRIIILNVTQCISGKVDQEKYETGSHLKKVGVISGKDLTFEAAITKLMVLLGDETLSHTEIKQFLNENIRGEISI</sequence>
<comment type="caution">
    <text evidence="8">The sequence shown here is derived from an EMBL/GenBank/DDBJ whole genome shotgun (WGS) entry which is preliminary data.</text>
</comment>
<feature type="active site" description="O-isoaspartyl threonine intermediate" evidence="4">
    <location>
        <position position="15"/>
    </location>
</feature>
<dbReference type="InterPro" id="IPR006033">
    <property type="entry name" value="AsnA_fam"/>
</dbReference>
<dbReference type="FunFam" id="3.40.50.1170:FF:000004">
    <property type="entry name" value="L-asparaginase, type I"/>
    <property type="match status" value="1"/>
</dbReference>
<dbReference type="SMART" id="SM00870">
    <property type="entry name" value="Asparaginase"/>
    <property type="match status" value="1"/>
</dbReference>
<evidence type="ECO:0000256" key="1">
    <source>
        <dbReference type="ARBA" id="ARBA00010518"/>
    </source>
</evidence>
<feature type="domain" description="Asparaginase/glutaminase C-terminal" evidence="7">
    <location>
        <begin position="218"/>
        <end position="333"/>
    </location>
</feature>
<name>A0A6N9NKN3_9FLAO</name>
<gene>
    <name evidence="8" type="ORF">GQN54_03650</name>
</gene>
<dbReference type="InterPro" id="IPR036152">
    <property type="entry name" value="Asp/glu_Ase-like_sf"/>
</dbReference>
<dbReference type="PRINTS" id="PR00139">
    <property type="entry name" value="ASNGLNASE"/>
</dbReference>
<keyword evidence="3 8" id="KW-0378">Hydrolase</keyword>
<dbReference type="Pfam" id="PF00710">
    <property type="entry name" value="Asparaginase"/>
    <property type="match status" value="1"/>
</dbReference>
<dbReference type="GO" id="GO:0004067">
    <property type="term" value="F:asparaginase activity"/>
    <property type="evidence" value="ECO:0007669"/>
    <property type="project" value="UniProtKB-UniRule"/>
</dbReference>
<proteinExistence type="inferred from homology"/>
<dbReference type="PROSITE" id="PS51732">
    <property type="entry name" value="ASN_GLN_ASE_3"/>
    <property type="match status" value="1"/>
</dbReference>
<dbReference type="FunFam" id="3.40.50.40:FF:000001">
    <property type="entry name" value="L-asparaginase 1"/>
    <property type="match status" value="1"/>
</dbReference>
<dbReference type="PANTHER" id="PTHR11707:SF28">
    <property type="entry name" value="60 KDA LYSOPHOSPHOLIPASE"/>
    <property type="match status" value="1"/>
</dbReference>
<comment type="similarity">
    <text evidence="1">Belongs to the asparaginase 1 family.</text>
</comment>
<dbReference type="InterPro" id="IPR006034">
    <property type="entry name" value="Asparaginase/glutaminase-like"/>
</dbReference>
<dbReference type="RefSeq" id="WP_160632101.1">
    <property type="nucleotide sequence ID" value="NZ_WWNE01000004.1"/>
</dbReference>
<feature type="domain" description="L-asparaginase N-terminal" evidence="6">
    <location>
        <begin position="7"/>
        <end position="197"/>
    </location>
</feature>
<organism evidence="8 9">
    <name type="scientific">Acidiluteibacter ferrifornacis</name>
    <dbReference type="NCBI Taxonomy" id="2692424"/>
    <lineage>
        <taxon>Bacteria</taxon>
        <taxon>Pseudomonadati</taxon>
        <taxon>Bacteroidota</taxon>
        <taxon>Flavobacteriia</taxon>
        <taxon>Flavobacteriales</taxon>
        <taxon>Cryomorphaceae</taxon>
        <taxon>Acidiluteibacter</taxon>
    </lineage>
</organism>
<dbReference type="EC" id="3.5.1.1" evidence="2"/>